<feature type="non-terminal residue" evidence="1">
    <location>
        <position position="1"/>
    </location>
</feature>
<accession>A0ABU7IP11</accession>
<reference evidence="1 2" key="1">
    <citation type="submission" date="2024-01" db="EMBL/GenBank/DDBJ databases">
        <title>Maribacter spp. originated from different algae showed divergent polysaccharides utilization ability.</title>
        <authorList>
            <person name="Wang H."/>
            <person name="Wu Y."/>
        </authorList>
    </citation>
    <scope>NUCLEOTIDE SEQUENCE [LARGE SCALE GENOMIC DNA]</scope>
    <source>
        <strain evidence="1 2">KPT27_14</strain>
    </source>
</reference>
<dbReference type="Proteomes" id="UP001343698">
    <property type="component" value="Unassembled WGS sequence"/>
</dbReference>
<organism evidence="1 2">
    <name type="scientific">Maribacter flavus</name>
    <dbReference type="NCBI Taxonomy" id="1658664"/>
    <lineage>
        <taxon>Bacteria</taxon>
        <taxon>Pseudomonadati</taxon>
        <taxon>Bacteroidota</taxon>
        <taxon>Flavobacteriia</taxon>
        <taxon>Flavobacteriales</taxon>
        <taxon>Flavobacteriaceae</taxon>
        <taxon>Maribacter</taxon>
    </lineage>
</organism>
<dbReference type="EMBL" id="JAZDDF010000160">
    <property type="protein sequence ID" value="MEE1974403.1"/>
    <property type="molecule type" value="Genomic_DNA"/>
</dbReference>
<gene>
    <name evidence="1" type="ORF">V1H85_18265</name>
</gene>
<name>A0ABU7IP11_9FLAO</name>
<sequence length="74" mass="8453">EALRLLKKEFPQLQSLELPSYNITYSKKANSFKLKLIKDSPSLLKTIKREKKVTESLVKSENISGIISDNRFGV</sequence>
<proteinExistence type="predicted"/>
<evidence type="ECO:0000313" key="1">
    <source>
        <dbReference type="EMBL" id="MEE1974403.1"/>
    </source>
</evidence>
<protein>
    <submittedName>
        <fullName evidence="1">Glycosyltransferase</fullName>
    </submittedName>
</protein>
<evidence type="ECO:0000313" key="2">
    <source>
        <dbReference type="Proteomes" id="UP001343698"/>
    </source>
</evidence>
<feature type="non-terminal residue" evidence="1">
    <location>
        <position position="74"/>
    </location>
</feature>
<keyword evidence="2" id="KW-1185">Reference proteome</keyword>
<comment type="caution">
    <text evidence="1">The sequence shown here is derived from an EMBL/GenBank/DDBJ whole genome shotgun (WGS) entry which is preliminary data.</text>
</comment>